<evidence type="ECO:0000313" key="8">
    <source>
        <dbReference type="EMBL" id="QUH30675.1"/>
    </source>
</evidence>
<evidence type="ECO:0000256" key="4">
    <source>
        <dbReference type="ARBA" id="ARBA00023125"/>
    </source>
</evidence>
<comment type="subcellular location">
    <subcellularLocation>
        <location evidence="6">Cytoplasm</location>
    </subcellularLocation>
</comment>
<feature type="short sequence motif" description="Polymerase core binding" evidence="6">
    <location>
        <begin position="50"/>
        <end position="63"/>
    </location>
</feature>
<accession>A0A8J8MDH5</accession>
<gene>
    <name evidence="6 8" type="primary">sigI</name>
    <name evidence="8" type="ORF">HYG85_17835</name>
</gene>
<evidence type="ECO:0000256" key="1">
    <source>
        <dbReference type="ARBA" id="ARBA00022490"/>
    </source>
</evidence>
<keyword evidence="4 6" id="KW-0238">DNA-binding</keyword>
<dbReference type="GO" id="GO:0003677">
    <property type="term" value="F:DNA binding"/>
    <property type="evidence" value="ECO:0007669"/>
    <property type="project" value="UniProtKB-UniRule"/>
</dbReference>
<reference evidence="8 9" key="1">
    <citation type="submission" date="2020-07" db="EMBL/GenBank/DDBJ databases">
        <title>Vallitalea guaymasensis genome.</title>
        <authorList>
            <person name="Postec A."/>
        </authorList>
    </citation>
    <scope>NUCLEOTIDE SEQUENCE [LARGE SCALE GENOMIC DNA]</scope>
    <source>
        <strain evidence="8 9">Ra1766G1</strain>
    </source>
</reference>
<dbReference type="GO" id="GO:0005737">
    <property type="term" value="C:cytoplasm"/>
    <property type="evidence" value="ECO:0007669"/>
    <property type="project" value="UniProtKB-SubCell"/>
</dbReference>
<dbReference type="GO" id="GO:0006352">
    <property type="term" value="P:DNA-templated transcription initiation"/>
    <property type="evidence" value="ECO:0007669"/>
    <property type="project" value="UniProtKB-UniRule"/>
</dbReference>
<keyword evidence="9" id="KW-1185">Reference proteome</keyword>
<dbReference type="KEGG" id="vgu:HYG85_17835"/>
<dbReference type="PIRSF" id="PIRSF038953">
    <property type="entry name" value="SigI"/>
    <property type="match status" value="1"/>
</dbReference>
<sequence length="229" mass="27296">MEKNKSLDEMVLVAKDDIHIRNTLIEQYKPFIASIIQNKTGRYIEYGIDEELSIGLIAFNEAIDKYEKDKGSFLTFSKIVISRRLIDYQRKNSNHGNNVILYNDDVAKDIDLVDRKSLDIYRIKNENELRQLEIIEFKKELLTWGLDFTKLVEHSPKHKRTRRLYKKIATLIVSDCELMNYIHNNKRLPVQKITEKMKIHRKKIERGRIYIIALIIIKMGDYEYLKEYL</sequence>
<dbReference type="NCBIfam" id="TIGR02895">
    <property type="entry name" value="spore_sigI"/>
    <property type="match status" value="1"/>
</dbReference>
<keyword evidence="5 6" id="KW-0804">Transcription</keyword>
<comment type="activity regulation">
    <text evidence="6">Negatively regulated by the anti-sigma-I factor RsgI.</text>
</comment>
<dbReference type="Pfam" id="PF04542">
    <property type="entry name" value="Sigma70_r2"/>
    <property type="match status" value="1"/>
</dbReference>
<evidence type="ECO:0000313" key="9">
    <source>
        <dbReference type="Proteomes" id="UP000677305"/>
    </source>
</evidence>
<evidence type="ECO:0000256" key="6">
    <source>
        <dbReference type="HAMAP-Rule" id="MF_02064"/>
    </source>
</evidence>
<comment type="subunit">
    <text evidence="6">Interacts with RsgI.</text>
</comment>
<proteinExistence type="inferred from homology"/>
<dbReference type="Proteomes" id="UP000677305">
    <property type="component" value="Chromosome"/>
</dbReference>
<dbReference type="InterPro" id="IPR007627">
    <property type="entry name" value="RNA_pol_sigma70_r2"/>
</dbReference>
<evidence type="ECO:0000259" key="7">
    <source>
        <dbReference type="Pfam" id="PF04542"/>
    </source>
</evidence>
<keyword evidence="1 6" id="KW-0963">Cytoplasm</keyword>
<protein>
    <recommendedName>
        <fullName evidence="6">RNA polymerase sigma factor SigI</fullName>
    </recommendedName>
</protein>
<dbReference type="AlphaFoldDB" id="A0A8J8MDH5"/>
<organism evidence="8 9">
    <name type="scientific">Vallitalea guaymasensis</name>
    <dbReference type="NCBI Taxonomy" id="1185412"/>
    <lineage>
        <taxon>Bacteria</taxon>
        <taxon>Bacillati</taxon>
        <taxon>Bacillota</taxon>
        <taxon>Clostridia</taxon>
        <taxon>Lachnospirales</taxon>
        <taxon>Vallitaleaceae</taxon>
        <taxon>Vallitalea</taxon>
    </lineage>
</organism>
<dbReference type="SUPFAM" id="SSF88946">
    <property type="entry name" value="Sigma2 domain of RNA polymerase sigma factors"/>
    <property type="match status" value="1"/>
</dbReference>
<dbReference type="InterPro" id="IPR013325">
    <property type="entry name" value="RNA_pol_sigma_r2"/>
</dbReference>
<evidence type="ECO:0000256" key="2">
    <source>
        <dbReference type="ARBA" id="ARBA00023015"/>
    </source>
</evidence>
<dbReference type="Gene3D" id="1.10.1740.10">
    <property type="match status" value="1"/>
</dbReference>
<dbReference type="RefSeq" id="WP_212690815.1">
    <property type="nucleotide sequence ID" value="NZ_CP058561.1"/>
</dbReference>
<dbReference type="HAMAP" id="MF_02064">
    <property type="entry name" value="Sigma70_SigI"/>
    <property type="match status" value="1"/>
</dbReference>
<feature type="domain" description="RNA polymerase sigma-70 region 2" evidence="7">
    <location>
        <begin position="24"/>
        <end position="93"/>
    </location>
</feature>
<dbReference type="EMBL" id="CP058561">
    <property type="protein sequence ID" value="QUH30675.1"/>
    <property type="molecule type" value="Genomic_DNA"/>
</dbReference>
<name>A0A8J8MDH5_9FIRM</name>
<dbReference type="InterPro" id="IPR014244">
    <property type="entry name" value="RNA_pol_sigma-I"/>
</dbReference>
<keyword evidence="3 6" id="KW-0731">Sigma factor</keyword>
<feature type="DNA-binding region" description="H-T-H motif" evidence="6">
    <location>
        <begin position="190"/>
        <end position="209"/>
    </location>
</feature>
<comment type="function">
    <text evidence="6">Sigma factors are initiation factors that promote the attachment of RNA polymerase to specific initiation sites and are then released.</text>
</comment>
<evidence type="ECO:0000256" key="3">
    <source>
        <dbReference type="ARBA" id="ARBA00023082"/>
    </source>
</evidence>
<keyword evidence="2 6" id="KW-0805">Transcription regulation</keyword>
<evidence type="ECO:0000256" key="5">
    <source>
        <dbReference type="ARBA" id="ARBA00023163"/>
    </source>
</evidence>
<keyword evidence="6" id="KW-0346">Stress response</keyword>
<comment type="similarity">
    <text evidence="6">Belongs to the sigma-70 factor family. SigI subfamily.</text>
</comment>
<dbReference type="GO" id="GO:0016987">
    <property type="term" value="F:sigma factor activity"/>
    <property type="evidence" value="ECO:0007669"/>
    <property type="project" value="UniProtKB-UniRule"/>
</dbReference>